<protein>
    <recommendedName>
        <fullName evidence="3">Reverse transcriptase</fullName>
    </recommendedName>
</protein>
<comment type="caution">
    <text evidence="1">The sequence shown here is derived from an EMBL/GenBank/DDBJ whole genome shotgun (WGS) entry which is preliminary data.</text>
</comment>
<keyword evidence="2" id="KW-1185">Reference proteome</keyword>
<organism evidence="1 2">
    <name type="scientific">Cryptolaemus montrouzieri</name>
    <dbReference type="NCBI Taxonomy" id="559131"/>
    <lineage>
        <taxon>Eukaryota</taxon>
        <taxon>Metazoa</taxon>
        <taxon>Ecdysozoa</taxon>
        <taxon>Arthropoda</taxon>
        <taxon>Hexapoda</taxon>
        <taxon>Insecta</taxon>
        <taxon>Pterygota</taxon>
        <taxon>Neoptera</taxon>
        <taxon>Endopterygota</taxon>
        <taxon>Coleoptera</taxon>
        <taxon>Polyphaga</taxon>
        <taxon>Cucujiformia</taxon>
        <taxon>Coccinelloidea</taxon>
        <taxon>Coccinellidae</taxon>
        <taxon>Scymninae</taxon>
        <taxon>Scymnini</taxon>
        <taxon>Cryptolaemus</taxon>
    </lineage>
</organism>
<reference evidence="1 2" key="1">
    <citation type="journal article" date="2021" name="BMC Biol.">
        <title>Horizontally acquired antibacterial genes associated with adaptive radiation of ladybird beetles.</title>
        <authorList>
            <person name="Li H.S."/>
            <person name="Tang X.F."/>
            <person name="Huang Y.H."/>
            <person name="Xu Z.Y."/>
            <person name="Chen M.L."/>
            <person name="Du X.Y."/>
            <person name="Qiu B.Y."/>
            <person name="Chen P.T."/>
            <person name="Zhang W."/>
            <person name="Slipinski A."/>
            <person name="Escalona H.E."/>
            <person name="Waterhouse R.M."/>
            <person name="Zwick A."/>
            <person name="Pang H."/>
        </authorList>
    </citation>
    <scope>NUCLEOTIDE SEQUENCE [LARGE SCALE GENOMIC DNA]</scope>
    <source>
        <strain evidence="1">SYSU2018</strain>
    </source>
</reference>
<sequence length="132" mass="15306">MAKKVGLGGDIGDLDQEADRKCEGLVRMQHRRSNYYFTQFLTGYGSYGTFTYGIKKTEMNKCSRCGKDDDREHVFCVCPRWAEERRALKERVITIPETTDIIAYMVEDERKGKTIFDYVVQIMNRKLEGEGV</sequence>
<proteinExistence type="predicted"/>
<evidence type="ECO:0000313" key="1">
    <source>
        <dbReference type="EMBL" id="KAL3269631.1"/>
    </source>
</evidence>
<name>A0ABD2MTA9_9CUCU</name>
<dbReference type="AlphaFoldDB" id="A0ABD2MTA9"/>
<dbReference type="EMBL" id="JABFTP020000021">
    <property type="protein sequence ID" value="KAL3269631.1"/>
    <property type="molecule type" value="Genomic_DNA"/>
</dbReference>
<evidence type="ECO:0008006" key="3">
    <source>
        <dbReference type="Google" id="ProtNLM"/>
    </source>
</evidence>
<evidence type="ECO:0000313" key="2">
    <source>
        <dbReference type="Proteomes" id="UP001516400"/>
    </source>
</evidence>
<accession>A0ABD2MTA9</accession>
<dbReference type="Proteomes" id="UP001516400">
    <property type="component" value="Unassembled WGS sequence"/>
</dbReference>
<gene>
    <name evidence="1" type="ORF">HHI36_008695</name>
</gene>